<name>K1QHM5_MAGGI</name>
<evidence type="ECO:0008006" key="2">
    <source>
        <dbReference type="Google" id="ProtNLM"/>
    </source>
</evidence>
<accession>K1QHM5</accession>
<gene>
    <name evidence="1" type="ORF">CGI_10025874</name>
</gene>
<organism evidence="1">
    <name type="scientific">Magallana gigas</name>
    <name type="common">Pacific oyster</name>
    <name type="synonym">Crassostrea gigas</name>
    <dbReference type="NCBI Taxonomy" id="29159"/>
    <lineage>
        <taxon>Eukaryota</taxon>
        <taxon>Metazoa</taxon>
        <taxon>Spiralia</taxon>
        <taxon>Lophotrochozoa</taxon>
        <taxon>Mollusca</taxon>
        <taxon>Bivalvia</taxon>
        <taxon>Autobranchia</taxon>
        <taxon>Pteriomorphia</taxon>
        <taxon>Ostreida</taxon>
        <taxon>Ostreoidea</taxon>
        <taxon>Ostreidae</taxon>
        <taxon>Magallana</taxon>
    </lineage>
</organism>
<dbReference type="HOGENOM" id="CLU_2656886_0_0_1"/>
<sequence length="76" mass="8309">MKSENNHKILFIGLLRSSTRGNIAIDDVHFVSGGCYSVPIALPLSCTFEVGTECFLKDAVGSDDFDWTILSTKQAK</sequence>
<reference evidence="1" key="1">
    <citation type="journal article" date="2012" name="Nature">
        <title>The oyster genome reveals stress adaptation and complexity of shell formation.</title>
        <authorList>
            <person name="Zhang G."/>
            <person name="Fang X."/>
            <person name="Guo X."/>
            <person name="Li L."/>
            <person name="Luo R."/>
            <person name="Xu F."/>
            <person name="Yang P."/>
            <person name="Zhang L."/>
            <person name="Wang X."/>
            <person name="Qi H."/>
            <person name="Xiong Z."/>
            <person name="Que H."/>
            <person name="Xie Y."/>
            <person name="Holland P.W."/>
            <person name="Paps J."/>
            <person name="Zhu Y."/>
            <person name="Wu F."/>
            <person name="Chen Y."/>
            <person name="Wang J."/>
            <person name="Peng C."/>
            <person name="Meng J."/>
            <person name="Yang L."/>
            <person name="Liu J."/>
            <person name="Wen B."/>
            <person name="Zhang N."/>
            <person name="Huang Z."/>
            <person name="Zhu Q."/>
            <person name="Feng Y."/>
            <person name="Mount A."/>
            <person name="Hedgecock D."/>
            <person name="Xu Z."/>
            <person name="Liu Y."/>
            <person name="Domazet-Loso T."/>
            <person name="Du Y."/>
            <person name="Sun X."/>
            <person name="Zhang S."/>
            <person name="Liu B."/>
            <person name="Cheng P."/>
            <person name="Jiang X."/>
            <person name="Li J."/>
            <person name="Fan D."/>
            <person name="Wang W."/>
            <person name="Fu W."/>
            <person name="Wang T."/>
            <person name="Wang B."/>
            <person name="Zhang J."/>
            <person name="Peng Z."/>
            <person name="Li Y."/>
            <person name="Li N."/>
            <person name="Wang J."/>
            <person name="Chen M."/>
            <person name="He Y."/>
            <person name="Tan F."/>
            <person name="Song X."/>
            <person name="Zheng Q."/>
            <person name="Huang R."/>
            <person name="Yang H."/>
            <person name="Du X."/>
            <person name="Chen L."/>
            <person name="Yang M."/>
            <person name="Gaffney P.M."/>
            <person name="Wang S."/>
            <person name="Luo L."/>
            <person name="She Z."/>
            <person name="Ming Y."/>
            <person name="Huang W."/>
            <person name="Zhang S."/>
            <person name="Huang B."/>
            <person name="Zhang Y."/>
            <person name="Qu T."/>
            <person name="Ni P."/>
            <person name="Miao G."/>
            <person name="Wang J."/>
            <person name="Wang Q."/>
            <person name="Steinberg C.E."/>
            <person name="Wang H."/>
            <person name="Li N."/>
            <person name="Qian L."/>
            <person name="Zhang G."/>
            <person name="Li Y."/>
            <person name="Yang H."/>
            <person name="Liu X."/>
            <person name="Wang J."/>
            <person name="Yin Y."/>
            <person name="Wang J."/>
        </authorList>
    </citation>
    <scope>NUCLEOTIDE SEQUENCE [LARGE SCALE GENOMIC DNA]</scope>
    <source>
        <strain evidence="1">05x7-T-G4-1.051#20</strain>
    </source>
</reference>
<evidence type="ECO:0000313" key="1">
    <source>
        <dbReference type="EMBL" id="EKC33353.1"/>
    </source>
</evidence>
<protein>
    <recommendedName>
        <fullName evidence="2">MAM domain-containing protein</fullName>
    </recommendedName>
</protein>
<dbReference type="EMBL" id="JH818914">
    <property type="protein sequence ID" value="EKC33353.1"/>
    <property type="molecule type" value="Genomic_DNA"/>
</dbReference>
<dbReference type="InParanoid" id="K1QHM5"/>
<proteinExistence type="predicted"/>
<dbReference type="AlphaFoldDB" id="K1QHM5"/>